<evidence type="ECO:0000313" key="3">
    <source>
        <dbReference type="Proteomes" id="UP000499080"/>
    </source>
</evidence>
<proteinExistence type="predicted"/>
<protein>
    <submittedName>
        <fullName evidence="2">Uncharacterized protein</fullName>
    </submittedName>
</protein>
<dbReference type="AlphaFoldDB" id="A0A4Y2D940"/>
<evidence type="ECO:0000313" key="2">
    <source>
        <dbReference type="EMBL" id="GBM12095.1"/>
    </source>
</evidence>
<dbReference type="Proteomes" id="UP000499080">
    <property type="component" value="Unassembled WGS sequence"/>
</dbReference>
<gene>
    <name evidence="2" type="ORF">AVEN_245490_1</name>
</gene>
<keyword evidence="3" id="KW-1185">Reference proteome</keyword>
<feature type="compositionally biased region" description="Polar residues" evidence="1">
    <location>
        <begin position="69"/>
        <end position="81"/>
    </location>
</feature>
<evidence type="ECO:0000256" key="1">
    <source>
        <dbReference type="SAM" id="MobiDB-lite"/>
    </source>
</evidence>
<feature type="region of interest" description="Disordered" evidence="1">
    <location>
        <begin position="39"/>
        <end position="89"/>
    </location>
</feature>
<accession>A0A4Y2D940</accession>
<comment type="caution">
    <text evidence="2">The sequence shown here is derived from an EMBL/GenBank/DDBJ whole genome shotgun (WGS) entry which is preliminary data.</text>
</comment>
<reference evidence="2 3" key="1">
    <citation type="journal article" date="2019" name="Sci. Rep.">
        <title>Orb-weaving spider Araneus ventricosus genome elucidates the spidroin gene catalogue.</title>
        <authorList>
            <person name="Kono N."/>
            <person name="Nakamura H."/>
            <person name="Ohtoshi R."/>
            <person name="Moran D.A.P."/>
            <person name="Shinohara A."/>
            <person name="Yoshida Y."/>
            <person name="Fujiwara M."/>
            <person name="Mori M."/>
            <person name="Tomita M."/>
            <person name="Arakawa K."/>
        </authorList>
    </citation>
    <scope>NUCLEOTIDE SEQUENCE [LARGE SCALE GENOMIC DNA]</scope>
</reference>
<dbReference type="EMBL" id="BGPR01000308">
    <property type="protein sequence ID" value="GBM12095.1"/>
    <property type="molecule type" value="Genomic_DNA"/>
</dbReference>
<sequence length="89" mass="9553">MGVKILNSAPGATRPRYVTGRGLYSHDRSDIEVGVLIASTGHGPSPPEGGTFRHRSGATQATPLLYHQGSENQFTYPITSHQHTRGALQ</sequence>
<organism evidence="2 3">
    <name type="scientific">Araneus ventricosus</name>
    <name type="common">Orbweaver spider</name>
    <name type="synonym">Epeira ventricosa</name>
    <dbReference type="NCBI Taxonomy" id="182803"/>
    <lineage>
        <taxon>Eukaryota</taxon>
        <taxon>Metazoa</taxon>
        <taxon>Ecdysozoa</taxon>
        <taxon>Arthropoda</taxon>
        <taxon>Chelicerata</taxon>
        <taxon>Arachnida</taxon>
        <taxon>Araneae</taxon>
        <taxon>Araneomorphae</taxon>
        <taxon>Entelegynae</taxon>
        <taxon>Araneoidea</taxon>
        <taxon>Araneidae</taxon>
        <taxon>Araneus</taxon>
    </lineage>
</organism>
<name>A0A4Y2D940_ARAVE</name>